<protein>
    <recommendedName>
        <fullName evidence="1">HVA22-like protein</fullName>
    </recommendedName>
</protein>
<feature type="compositionally biased region" description="Basic residues" evidence="2">
    <location>
        <begin position="175"/>
        <end position="188"/>
    </location>
</feature>
<evidence type="ECO:0000313" key="3">
    <source>
        <dbReference type="EMBL" id="KMZ57785.1"/>
    </source>
</evidence>
<keyword evidence="4" id="KW-1185">Reference proteome</keyword>
<keyword evidence="1" id="KW-0812">Transmembrane</keyword>
<dbReference type="AlphaFoldDB" id="A0A0K9NP84"/>
<dbReference type="PANTHER" id="PTHR12300">
    <property type="entry name" value="HVA22-LIKE PROTEINS"/>
    <property type="match status" value="1"/>
</dbReference>
<feature type="transmembrane region" description="Helical" evidence="1">
    <location>
        <begin position="43"/>
        <end position="68"/>
    </location>
</feature>
<accession>A0A0K9NP84</accession>
<evidence type="ECO:0000256" key="2">
    <source>
        <dbReference type="SAM" id="MobiDB-lite"/>
    </source>
</evidence>
<dbReference type="Pfam" id="PF03134">
    <property type="entry name" value="TB2_DP1_HVA22"/>
    <property type="match status" value="1"/>
</dbReference>
<dbReference type="PANTHER" id="PTHR12300:SF98">
    <property type="entry name" value="HVA22-LIKE PROTEIN"/>
    <property type="match status" value="1"/>
</dbReference>
<gene>
    <name evidence="3" type="ORF">ZOSMA_81G00010</name>
</gene>
<dbReference type="Proteomes" id="UP000036987">
    <property type="component" value="Unassembled WGS sequence"/>
</dbReference>
<dbReference type="EMBL" id="LFYR01002015">
    <property type="protein sequence ID" value="KMZ57785.1"/>
    <property type="molecule type" value="Genomic_DNA"/>
</dbReference>
<dbReference type="OrthoDB" id="434647at2759"/>
<evidence type="ECO:0000313" key="4">
    <source>
        <dbReference type="Proteomes" id="UP000036987"/>
    </source>
</evidence>
<feature type="region of interest" description="Disordered" evidence="2">
    <location>
        <begin position="165"/>
        <end position="231"/>
    </location>
</feature>
<evidence type="ECO:0000256" key="1">
    <source>
        <dbReference type="RuleBase" id="RU362006"/>
    </source>
</evidence>
<comment type="caution">
    <text evidence="3">The sequence shown here is derived from an EMBL/GenBank/DDBJ whole genome shotgun (WGS) entry which is preliminary data.</text>
</comment>
<comment type="caution">
    <text evidence="1">Lacks conserved residue(s) required for the propagation of feature annotation.</text>
</comment>
<reference evidence="4" key="1">
    <citation type="journal article" date="2016" name="Nature">
        <title>The genome of the seagrass Zostera marina reveals angiosperm adaptation to the sea.</title>
        <authorList>
            <person name="Olsen J.L."/>
            <person name="Rouze P."/>
            <person name="Verhelst B."/>
            <person name="Lin Y.-C."/>
            <person name="Bayer T."/>
            <person name="Collen J."/>
            <person name="Dattolo E."/>
            <person name="De Paoli E."/>
            <person name="Dittami S."/>
            <person name="Maumus F."/>
            <person name="Michel G."/>
            <person name="Kersting A."/>
            <person name="Lauritano C."/>
            <person name="Lohaus R."/>
            <person name="Toepel M."/>
            <person name="Tonon T."/>
            <person name="Vanneste K."/>
            <person name="Amirebrahimi M."/>
            <person name="Brakel J."/>
            <person name="Bostroem C."/>
            <person name="Chovatia M."/>
            <person name="Grimwood J."/>
            <person name="Jenkins J.W."/>
            <person name="Jueterbock A."/>
            <person name="Mraz A."/>
            <person name="Stam W.T."/>
            <person name="Tice H."/>
            <person name="Bornberg-Bauer E."/>
            <person name="Green P.J."/>
            <person name="Pearson G.A."/>
            <person name="Procaccini G."/>
            <person name="Duarte C.M."/>
            <person name="Schmutz J."/>
            <person name="Reusch T.B.H."/>
            <person name="Van de Peer Y."/>
        </authorList>
    </citation>
    <scope>NUCLEOTIDE SEQUENCE [LARGE SCALE GENOMIC DNA]</scope>
    <source>
        <strain evidence="4">cv. Finnish</strain>
    </source>
</reference>
<name>A0A0K9NP84_ZOSMR</name>
<dbReference type="GO" id="GO:0016020">
    <property type="term" value="C:membrane"/>
    <property type="evidence" value="ECO:0007669"/>
    <property type="project" value="UniProtKB-SubCell"/>
</dbReference>
<sequence>MLGSVVTGFLILVFGYAYPAYECFKAVEKNKPEIDQLRFWCKYWILVALLVIIETFSDLFISWLPFYYEAKLGLYVYLWLPKTQGTIYIYNNIIRPYISSNETDIDRTILELRTRTSDSVIVFLREFIVFGQAKFFEIMNYVVSHSKTRPVDDAQLGREEEYLRRTEKLPSMVSTRKHKSGTKQKLRRGQPISNSNDNSDSSDKNDSSESDNETTTVGINKRSSKSKKTDD</sequence>
<comment type="subcellular location">
    <subcellularLocation>
        <location evidence="1">Membrane</location>
        <topology evidence="1">Multi-pass membrane protein</topology>
    </subcellularLocation>
</comment>
<comment type="similarity">
    <text evidence="1">Belongs to the DP1 family.</text>
</comment>
<feature type="compositionally biased region" description="Basic residues" evidence="2">
    <location>
        <begin position="222"/>
        <end position="231"/>
    </location>
</feature>
<organism evidence="3 4">
    <name type="scientific">Zostera marina</name>
    <name type="common">Eelgrass</name>
    <dbReference type="NCBI Taxonomy" id="29655"/>
    <lineage>
        <taxon>Eukaryota</taxon>
        <taxon>Viridiplantae</taxon>
        <taxon>Streptophyta</taxon>
        <taxon>Embryophyta</taxon>
        <taxon>Tracheophyta</taxon>
        <taxon>Spermatophyta</taxon>
        <taxon>Magnoliopsida</taxon>
        <taxon>Liliopsida</taxon>
        <taxon>Zosteraceae</taxon>
        <taxon>Zostera</taxon>
    </lineage>
</organism>
<dbReference type="InterPro" id="IPR004345">
    <property type="entry name" value="TB2_DP1_HVA22"/>
</dbReference>
<keyword evidence="1" id="KW-1133">Transmembrane helix</keyword>
<keyword evidence="1" id="KW-0472">Membrane</keyword>
<proteinExistence type="inferred from homology"/>